<dbReference type="Ensembl" id="ENSCVAT00000008599.1">
    <property type="protein sequence ID" value="ENSCVAP00000004284.1"/>
    <property type="gene ID" value="ENSCVAG00000005569.1"/>
</dbReference>
<dbReference type="GeneTree" id="ENSGT00960000186709"/>
<accession>A0A3Q2CGP9</accession>
<sequence length="84" mass="9067">VVPHPIIDFSLGGLNFDCSRAHVQKQVQPSIQQLHRKEVHLVVLLPLHITSVLSAEVKGDGADAFGVPLRQGEKGVRGLEIDGV</sequence>
<reference evidence="1" key="1">
    <citation type="submission" date="2025-08" db="UniProtKB">
        <authorList>
            <consortium name="Ensembl"/>
        </authorList>
    </citation>
    <scope>IDENTIFICATION</scope>
</reference>
<keyword evidence="2" id="KW-1185">Reference proteome</keyword>
<dbReference type="Proteomes" id="UP000265020">
    <property type="component" value="Unassembled WGS sequence"/>
</dbReference>
<reference evidence="1" key="2">
    <citation type="submission" date="2025-09" db="UniProtKB">
        <authorList>
            <consortium name="Ensembl"/>
        </authorList>
    </citation>
    <scope>IDENTIFICATION</scope>
</reference>
<name>A0A3Q2CGP9_CYPVA</name>
<protein>
    <submittedName>
        <fullName evidence="1">Uncharacterized protein</fullName>
    </submittedName>
</protein>
<dbReference type="AlphaFoldDB" id="A0A3Q2CGP9"/>
<evidence type="ECO:0000313" key="1">
    <source>
        <dbReference type="Ensembl" id="ENSCVAP00000004284.1"/>
    </source>
</evidence>
<dbReference type="OMA" id="HRKEVHL"/>
<evidence type="ECO:0000313" key="2">
    <source>
        <dbReference type="Proteomes" id="UP000265020"/>
    </source>
</evidence>
<proteinExistence type="predicted"/>
<organism evidence="1 2">
    <name type="scientific">Cyprinodon variegatus</name>
    <name type="common">Sheepshead minnow</name>
    <dbReference type="NCBI Taxonomy" id="28743"/>
    <lineage>
        <taxon>Eukaryota</taxon>
        <taxon>Metazoa</taxon>
        <taxon>Chordata</taxon>
        <taxon>Craniata</taxon>
        <taxon>Vertebrata</taxon>
        <taxon>Euteleostomi</taxon>
        <taxon>Actinopterygii</taxon>
        <taxon>Neopterygii</taxon>
        <taxon>Teleostei</taxon>
        <taxon>Neoteleostei</taxon>
        <taxon>Acanthomorphata</taxon>
        <taxon>Ovalentaria</taxon>
        <taxon>Atherinomorphae</taxon>
        <taxon>Cyprinodontiformes</taxon>
        <taxon>Cyprinodontidae</taxon>
        <taxon>Cyprinodon</taxon>
    </lineage>
</organism>